<organism evidence="2 3">
    <name type="scientific">Intrasporangium calvum (strain ATCC 23552 / DSM 43043 / JCM 3097 / NBRC 12989 / NCIMB 10167 / NRRL B-3866 / 7 KIP)</name>
    <dbReference type="NCBI Taxonomy" id="710696"/>
    <lineage>
        <taxon>Bacteria</taxon>
        <taxon>Bacillati</taxon>
        <taxon>Actinomycetota</taxon>
        <taxon>Actinomycetes</taxon>
        <taxon>Micrococcales</taxon>
        <taxon>Intrasporangiaceae</taxon>
        <taxon>Intrasporangium</taxon>
    </lineage>
</organism>
<dbReference type="AlphaFoldDB" id="E6S9H5"/>
<feature type="transmembrane region" description="Helical" evidence="1">
    <location>
        <begin position="330"/>
        <end position="350"/>
    </location>
</feature>
<feature type="transmembrane region" description="Helical" evidence="1">
    <location>
        <begin position="196"/>
        <end position="215"/>
    </location>
</feature>
<dbReference type="STRING" id="710696.Intca_1658"/>
<dbReference type="EMBL" id="CP002343">
    <property type="protein sequence ID" value="ADU48171.1"/>
    <property type="molecule type" value="Genomic_DNA"/>
</dbReference>
<feature type="transmembrane region" description="Helical" evidence="1">
    <location>
        <begin position="262"/>
        <end position="281"/>
    </location>
</feature>
<keyword evidence="1" id="KW-0472">Membrane</keyword>
<dbReference type="Proteomes" id="UP000008914">
    <property type="component" value="Chromosome"/>
</dbReference>
<name>E6S9H5_INTC7</name>
<feature type="transmembrane region" description="Helical" evidence="1">
    <location>
        <begin position="293"/>
        <end position="318"/>
    </location>
</feature>
<evidence type="ECO:0008006" key="4">
    <source>
        <dbReference type="Google" id="ProtNLM"/>
    </source>
</evidence>
<keyword evidence="1" id="KW-1133">Transmembrane helix</keyword>
<evidence type="ECO:0000313" key="3">
    <source>
        <dbReference type="Proteomes" id="UP000008914"/>
    </source>
</evidence>
<sequence length="522" mass="54220">MPARRPVLLAAAVGIVLSGVVTLVMLWPALGSGYLLYRDFITVPDPALGPRTWGMTGSAPRAVPLDAVMALADPVVPTWLQQKLILFGSLWGAGSGVAVLLRNRGVLAAAVGGVVATWSPFAAERLLLGQAPTLLAWSALPWLVLASRYSGWAGIRVPLLLVAALPAALTPSGGLTAAAAVVVLSLLWRRSRAESTVLAAIGLGWCLPWVIAALGGRTDAGVSEGAAAFRVEVAGPAEVLDVFTGGGVWAEGARLASRDGRAAGSAMLVLLVMAAVGLTAVAGARRRVLAIGLFLPPIVALGLASPLGLPIFAAAQAVPGVALFRDTHRLLALSAFVLSLLVPLGAVAVLDQLGRRIPRGAALPLTAMGVFCVSTALVVLAAPDIPRRLQGAYRPVEFPKDWHRAVRAAGEGPVLVLPWQPMRQVPWNGDRPFLDPLSLALPGDVVAASDLVVQRGSERYQVGSSDPLPAAQWAAGRVDLATLRSQGIAIVMEWRGSPGAAPRTDGLRLLTRTSSLSVWRVP</sequence>
<keyword evidence="1" id="KW-0812">Transmembrane</keyword>
<feature type="transmembrane region" description="Helical" evidence="1">
    <location>
        <begin position="7"/>
        <end position="30"/>
    </location>
</feature>
<accession>E6S9H5</accession>
<dbReference type="HOGENOM" id="CLU_027642_0_0_11"/>
<dbReference type="eggNOG" id="ENOG502Z7TU">
    <property type="taxonomic scope" value="Bacteria"/>
</dbReference>
<evidence type="ECO:0000256" key="1">
    <source>
        <dbReference type="SAM" id="Phobius"/>
    </source>
</evidence>
<evidence type="ECO:0000313" key="2">
    <source>
        <dbReference type="EMBL" id="ADU48171.1"/>
    </source>
</evidence>
<dbReference type="KEGG" id="ica:Intca_1658"/>
<gene>
    <name evidence="2" type="ordered locus">Intca_1658</name>
</gene>
<proteinExistence type="predicted"/>
<reference evidence="2 3" key="1">
    <citation type="journal article" date="2010" name="Stand. Genomic Sci.">
        <title>Complete genome sequence of Intrasporangium calvum type strain (7 KIP).</title>
        <authorList>
            <person name="Del Rio T.G."/>
            <person name="Chertkov O."/>
            <person name="Yasawong M."/>
            <person name="Lucas S."/>
            <person name="Deshpande S."/>
            <person name="Cheng J.F."/>
            <person name="Detter C."/>
            <person name="Tapia R."/>
            <person name="Han C."/>
            <person name="Goodwin L."/>
            <person name="Pitluck S."/>
            <person name="Liolios K."/>
            <person name="Ivanova N."/>
            <person name="Mavromatis K."/>
            <person name="Pati A."/>
            <person name="Chen A."/>
            <person name="Palaniappan K."/>
            <person name="Land M."/>
            <person name="Hauser L."/>
            <person name="Chang Y.J."/>
            <person name="Jeffries C.D."/>
            <person name="Rohde M."/>
            <person name="Pukall R."/>
            <person name="Sikorski J."/>
            <person name="Goker M."/>
            <person name="Woyke T."/>
            <person name="Bristow J."/>
            <person name="Eisen J.A."/>
            <person name="Markowitz V."/>
            <person name="Hugenholtz P."/>
            <person name="Kyrpides N.C."/>
            <person name="Klenk H.P."/>
            <person name="Lapidus A."/>
        </authorList>
    </citation>
    <scope>NUCLEOTIDE SEQUENCE [LARGE SCALE GENOMIC DNA]</scope>
    <source>
        <strain evidence="3">ATCC 23552 / DSM 43043 / JCM 3097 / NBRC 12989 / 7 KIP</strain>
    </source>
</reference>
<keyword evidence="3" id="KW-1185">Reference proteome</keyword>
<protein>
    <recommendedName>
        <fullName evidence="4">Glycosyltransferase RgtA/B/C/D-like domain-containing protein</fullName>
    </recommendedName>
</protein>
<feature type="transmembrane region" description="Helical" evidence="1">
    <location>
        <begin position="362"/>
        <end position="382"/>
    </location>
</feature>
<feature type="transmembrane region" description="Helical" evidence="1">
    <location>
        <begin position="84"/>
        <end position="101"/>
    </location>
</feature>
<feature type="transmembrane region" description="Helical" evidence="1">
    <location>
        <begin position="157"/>
        <end position="184"/>
    </location>
</feature>